<evidence type="ECO:0000256" key="1">
    <source>
        <dbReference type="SAM" id="MobiDB-lite"/>
    </source>
</evidence>
<proteinExistence type="predicted"/>
<sequence>MKKLEDQAEAAIKAQTNAEEKAEAAEAIRKMAESQKREAEEKMVQAEKELQQTLATKEAEIKTLTRRRMPKAWPTSQMPTNNR</sequence>
<gene>
    <name evidence="2" type="ORF">HYC85_027951</name>
</gene>
<reference evidence="2 3" key="2">
    <citation type="submission" date="2020-07" db="EMBL/GenBank/DDBJ databases">
        <title>Genome assembly of wild tea tree DASZ reveals pedigree and selection history of tea varieties.</title>
        <authorList>
            <person name="Zhang W."/>
        </authorList>
    </citation>
    <scope>NUCLEOTIDE SEQUENCE [LARGE SCALE GENOMIC DNA]</scope>
    <source>
        <strain evidence="3">cv. G240</strain>
        <tissue evidence="2">Leaf</tissue>
    </source>
</reference>
<reference evidence="3" key="1">
    <citation type="journal article" date="2020" name="Nat. Commun.">
        <title>Genome assembly of wild tea tree DASZ reveals pedigree and selection history of tea varieties.</title>
        <authorList>
            <person name="Zhang W."/>
            <person name="Zhang Y."/>
            <person name="Qiu H."/>
            <person name="Guo Y."/>
            <person name="Wan H."/>
            <person name="Zhang X."/>
            <person name="Scossa F."/>
            <person name="Alseekh S."/>
            <person name="Zhang Q."/>
            <person name="Wang P."/>
            <person name="Xu L."/>
            <person name="Schmidt M.H."/>
            <person name="Jia X."/>
            <person name="Li D."/>
            <person name="Zhu A."/>
            <person name="Guo F."/>
            <person name="Chen W."/>
            <person name="Ni D."/>
            <person name="Usadel B."/>
            <person name="Fernie A.R."/>
            <person name="Wen W."/>
        </authorList>
    </citation>
    <scope>NUCLEOTIDE SEQUENCE [LARGE SCALE GENOMIC DNA]</scope>
    <source>
        <strain evidence="3">cv. G240</strain>
    </source>
</reference>
<evidence type="ECO:0000313" key="2">
    <source>
        <dbReference type="EMBL" id="KAF5931780.1"/>
    </source>
</evidence>
<keyword evidence="3" id="KW-1185">Reference proteome</keyword>
<feature type="compositionally biased region" description="Basic and acidic residues" evidence="1">
    <location>
        <begin position="18"/>
        <end position="50"/>
    </location>
</feature>
<evidence type="ECO:0000313" key="3">
    <source>
        <dbReference type="Proteomes" id="UP000593564"/>
    </source>
</evidence>
<organism evidence="2 3">
    <name type="scientific">Camellia sinensis</name>
    <name type="common">Tea plant</name>
    <name type="synonym">Thea sinensis</name>
    <dbReference type="NCBI Taxonomy" id="4442"/>
    <lineage>
        <taxon>Eukaryota</taxon>
        <taxon>Viridiplantae</taxon>
        <taxon>Streptophyta</taxon>
        <taxon>Embryophyta</taxon>
        <taxon>Tracheophyta</taxon>
        <taxon>Spermatophyta</taxon>
        <taxon>Magnoliopsida</taxon>
        <taxon>eudicotyledons</taxon>
        <taxon>Gunneridae</taxon>
        <taxon>Pentapetalae</taxon>
        <taxon>asterids</taxon>
        <taxon>Ericales</taxon>
        <taxon>Theaceae</taxon>
        <taxon>Camellia</taxon>
    </lineage>
</organism>
<dbReference type="AlphaFoldDB" id="A0A7J7FTR3"/>
<accession>A0A7J7FTR3</accession>
<dbReference type="EMBL" id="JACBKZ010000014">
    <property type="protein sequence ID" value="KAF5931780.1"/>
    <property type="molecule type" value="Genomic_DNA"/>
</dbReference>
<feature type="compositionally biased region" description="Polar residues" evidence="1">
    <location>
        <begin position="74"/>
        <end position="83"/>
    </location>
</feature>
<protein>
    <submittedName>
        <fullName evidence="2">Uncharacterized protein</fullName>
    </submittedName>
</protein>
<feature type="region of interest" description="Disordered" evidence="1">
    <location>
        <begin position="1"/>
        <end position="83"/>
    </location>
</feature>
<dbReference type="Proteomes" id="UP000593564">
    <property type="component" value="Unassembled WGS sequence"/>
</dbReference>
<name>A0A7J7FTR3_CAMSI</name>
<comment type="caution">
    <text evidence="2">The sequence shown here is derived from an EMBL/GenBank/DDBJ whole genome shotgun (WGS) entry which is preliminary data.</text>
</comment>